<dbReference type="InterPro" id="IPR027417">
    <property type="entry name" value="P-loop_NTPase"/>
</dbReference>
<feature type="compositionally biased region" description="Polar residues" evidence="5">
    <location>
        <begin position="381"/>
        <end position="396"/>
    </location>
</feature>
<dbReference type="Pfam" id="PF01078">
    <property type="entry name" value="Mg_chelatase"/>
    <property type="match status" value="1"/>
</dbReference>
<name>A0ABU0B2F2_9FIRM</name>
<protein>
    <recommendedName>
        <fullName evidence="4">Mg-protoporphyrin IX chelatase</fullName>
    </recommendedName>
</protein>
<dbReference type="Pfam" id="PF17863">
    <property type="entry name" value="AAA_lid_2"/>
    <property type="match status" value="1"/>
</dbReference>
<evidence type="ECO:0000313" key="7">
    <source>
        <dbReference type="EMBL" id="MDQ0286890.1"/>
    </source>
</evidence>
<organism evidence="7 8">
    <name type="scientific">Desulfofundulus luciae</name>
    <dbReference type="NCBI Taxonomy" id="74702"/>
    <lineage>
        <taxon>Bacteria</taxon>
        <taxon>Bacillati</taxon>
        <taxon>Bacillota</taxon>
        <taxon>Clostridia</taxon>
        <taxon>Eubacteriales</taxon>
        <taxon>Peptococcaceae</taxon>
        <taxon>Desulfofundulus</taxon>
    </lineage>
</organism>
<keyword evidence="3" id="KW-0067">ATP-binding</keyword>
<dbReference type="InterPro" id="IPR000523">
    <property type="entry name" value="Mg_chelatse_chII-like_cat_dom"/>
</dbReference>
<keyword evidence="8" id="KW-1185">Reference proteome</keyword>
<feature type="compositionally biased region" description="Basic and acidic residues" evidence="5">
    <location>
        <begin position="366"/>
        <end position="380"/>
    </location>
</feature>
<dbReference type="InterPro" id="IPR003593">
    <property type="entry name" value="AAA+_ATPase"/>
</dbReference>
<dbReference type="Pfam" id="PF13519">
    <property type="entry name" value="VWA_2"/>
    <property type="match status" value="1"/>
</dbReference>
<evidence type="ECO:0000256" key="3">
    <source>
        <dbReference type="ARBA" id="ARBA00022840"/>
    </source>
</evidence>
<dbReference type="SMART" id="SM00327">
    <property type="entry name" value="VWA"/>
    <property type="match status" value="1"/>
</dbReference>
<comment type="caution">
    <text evidence="7">The sequence shown here is derived from an EMBL/GenBank/DDBJ whole genome shotgun (WGS) entry which is preliminary data.</text>
</comment>
<dbReference type="SUPFAM" id="SSF52540">
    <property type="entry name" value="P-loop containing nucleoside triphosphate hydrolases"/>
    <property type="match status" value="1"/>
</dbReference>
<reference evidence="7 8" key="1">
    <citation type="submission" date="2023-07" db="EMBL/GenBank/DDBJ databases">
        <title>Genomic Encyclopedia of Type Strains, Phase IV (KMG-IV): sequencing the most valuable type-strain genomes for metagenomic binning, comparative biology and taxonomic classification.</title>
        <authorList>
            <person name="Goeker M."/>
        </authorList>
    </citation>
    <scope>NUCLEOTIDE SEQUENCE [LARGE SCALE GENOMIC DNA]</scope>
    <source>
        <strain evidence="7 8">DSM 12396</strain>
    </source>
</reference>
<dbReference type="SUPFAM" id="SSF53300">
    <property type="entry name" value="vWA-like"/>
    <property type="match status" value="1"/>
</dbReference>
<dbReference type="InterPro" id="IPR041628">
    <property type="entry name" value="ChlI/MoxR_AAA_lid"/>
</dbReference>
<dbReference type="SMART" id="SM00382">
    <property type="entry name" value="AAA"/>
    <property type="match status" value="1"/>
</dbReference>
<dbReference type="InterPro" id="IPR012804">
    <property type="entry name" value="Cob_chelat_sub_put"/>
</dbReference>
<dbReference type="PROSITE" id="PS50234">
    <property type="entry name" value="VWFA"/>
    <property type="match status" value="1"/>
</dbReference>
<dbReference type="CDD" id="cd01451">
    <property type="entry name" value="vWA_Magnesium_chelatase"/>
    <property type="match status" value="1"/>
</dbReference>
<gene>
    <name evidence="7" type="ORF">J2Z49_002007</name>
</gene>
<dbReference type="RefSeq" id="WP_307402612.1">
    <property type="nucleotide sequence ID" value="NZ_JAUSUX010000015.1"/>
</dbReference>
<evidence type="ECO:0000256" key="4">
    <source>
        <dbReference type="ARBA" id="ARBA00030759"/>
    </source>
</evidence>
<dbReference type="InterPro" id="IPR041702">
    <property type="entry name" value="BchD/ChlD_VWA"/>
</dbReference>
<sequence>MSVFQRVTYPFTAIVGQEKMKKGLILNAINPRLGGIIIRGQKGTAKSTAVRALAALLPEIEVVVGCPFNCDPNDLACLCPGCRERLAAGRKLERTSRQVQVIDLPVSATEDRVVGSLDFEYAIKHGRPRFEPGVLARANRGIIYVDEVNLLDDHIVDVLLDAAAMGVNVVEREGISYTHPAEFVLVGTMNPEEGELRPQLLDRFGLCVQIEGVDDPEQRVEIIRRREAFDADPMVFLACWAPEEQRLREKIIAARALLPRVTIPENLLYLAARLSMEALAAGHRADIVMAAAARTIAAFDGRIEVTEKDILEAAELVLPHRAREAPPLPPEQPEPPQEEPEPPQEEDHQEQNPEQSEEAPAGEPFEDSRSAEQQESRDQESSTQDQEPDQASSPPATAQDVVFAVGQPFPVRRITYDRDRLLRKGSGRRSRTRTATRAGRYVRSTMQRKNNDLAFDATLRAAAPYQAYREKNGLAVALTPADIREKVREKRIGNFLLFVVDASGSMGAQQRMVETKGAILSLLLDAYQKRDKIGLVAFKGDAAEILLPPTGSVEMGYKLLEELPTGGKTPLSAGLLKAYEVARAHLYKDPNISPLLILISDGRANVSMGQDKPLAEARRVAEMIRDEERIKTLVVDVEKNGFVTFGLARELAFALGAEYYKIDDLKADTLVQAVREII</sequence>
<proteinExistence type="inferred from homology"/>
<evidence type="ECO:0000256" key="2">
    <source>
        <dbReference type="ARBA" id="ARBA00022741"/>
    </source>
</evidence>
<keyword evidence="7" id="KW-0436">Ligase</keyword>
<evidence type="ECO:0000256" key="5">
    <source>
        <dbReference type="SAM" id="MobiDB-lite"/>
    </source>
</evidence>
<dbReference type="EMBL" id="JAUSUX010000015">
    <property type="protein sequence ID" value="MDQ0286890.1"/>
    <property type="molecule type" value="Genomic_DNA"/>
</dbReference>
<dbReference type="Gene3D" id="1.10.8.80">
    <property type="entry name" value="Magnesium chelatase subunit I, C-Terminal domain"/>
    <property type="match status" value="1"/>
</dbReference>
<feature type="compositionally biased region" description="Pro residues" evidence="5">
    <location>
        <begin position="326"/>
        <end position="335"/>
    </location>
</feature>
<evidence type="ECO:0000256" key="1">
    <source>
        <dbReference type="ARBA" id="ARBA00005799"/>
    </source>
</evidence>
<dbReference type="InterPro" id="IPR036465">
    <property type="entry name" value="vWFA_dom_sf"/>
</dbReference>
<dbReference type="InterPro" id="IPR052989">
    <property type="entry name" value="Mg-chelatase_DI-like"/>
</dbReference>
<dbReference type="Gene3D" id="3.40.50.410">
    <property type="entry name" value="von Willebrand factor, type A domain"/>
    <property type="match status" value="1"/>
</dbReference>
<dbReference type="PANTHER" id="PTHR35023:SF1">
    <property type="entry name" value="MG-PROTOPORPHYRIN IX CHELATASE"/>
    <property type="match status" value="1"/>
</dbReference>
<evidence type="ECO:0000259" key="6">
    <source>
        <dbReference type="PROSITE" id="PS50234"/>
    </source>
</evidence>
<evidence type="ECO:0000313" key="8">
    <source>
        <dbReference type="Proteomes" id="UP001225644"/>
    </source>
</evidence>
<feature type="region of interest" description="Disordered" evidence="5">
    <location>
        <begin position="323"/>
        <end position="399"/>
    </location>
</feature>
<dbReference type="Proteomes" id="UP001225644">
    <property type="component" value="Unassembled WGS sequence"/>
</dbReference>
<dbReference type="PANTHER" id="PTHR35023">
    <property type="entry name" value="CHELATASE-RELATED"/>
    <property type="match status" value="1"/>
</dbReference>
<dbReference type="GO" id="GO:0016851">
    <property type="term" value="F:magnesium chelatase activity"/>
    <property type="evidence" value="ECO:0007669"/>
    <property type="project" value="UniProtKB-EC"/>
</dbReference>
<accession>A0ABU0B2F2</accession>
<dbReference type="InterPro" id="IPR002035">
    <property type="entry name" value="VWF_A"/>
</dbReference>
<feature type="domain" description="VWFA" evidence="6">
    <location>
        <begin position="495"/>
        <end position="677"/>
    </location>
</feature>
<dbReference type="NCBIfam" id="TIGR02442">
    <property type="entry name" value="Cob-chelat-sub"/>
    <property type="match status" value="1"/>
</dbReference>
<comment type="similarity">
    <text evidence="1">Belongs to the Mg-chelatase subunits D/I family.</text>
</comment>
<dbReference type="Gene3D" id="3.40.50.300">
    <property type="entry name" value="P-loop containing nucleotide triphosphate hydrolases"/>
    <property type="match status" value="1"/>
</dbReference>
<keyword evidence="2" id="KW-0547">Nucleotide-binding</keyword>